<dbReference type="AlphaFoldDB" id="A0A8S0TDL0"/>
<evidence type="ECO:0000313" key="2">
    <source>
        <dbReference type="EMBL" id="CAA3003200.1"/>
    </source>
</evidence>
<feature type="region of interest" description="Disordered" evidence="1">
    <location>
        <begin position="167"/>
        <end position="186"/>
    </location>
</feature>
<gene>
    <name evidence="2" type="ORF">OLEA9_A091993</name>
</gene>
<feature type="compositionally biased region" description="Polar residues" evidence="1">
    <location>
        <begin position="175"/>
        <end position="186"/>
    </location>
</feature>
<protein>
    <submittedName>
        <fullName evidence="2">Uncharacterized protein</fullName>
    </submittedName>
</protein>
<evidence type="ECO:0000313" key="3">
    <source>
        <dbReference type="Proteomes" id="UP000594638"/>
    </source>
</evidence>
<dbReference type="Gramene" id="OE9A091993T1">
    <property type="protein sequence ID" value="OE9A091993C1"/>
    <property type="gene ID" value="OE9A091993"/>
</dbReference>
<organism evidence="2 3">
    <name type="scientific">Olea europaea subsp. europaea</name>
    <dbReference type="NCBI Taxonomy" id="158383"/>
    <lineage>
        <taxon>Eukaryota</taxon>
        <taxon>Viridiplantae</taxon>
        <taxon>Streptophyta</taxon>
        <taxon>Embryophyta</taxon>
        <taxon>Tracheophyta</taxon>
        <taxon>Spermatophyta</taxon>
        <taxon>Magnoliopsida</taxon>
        <taxon>eudicotyledons</taxon>
        <taxon>Gunneridae</taxon>
        <taxon>Pentapetalae</taxon>
        <taxon>asterids</taxon>
        <taxon>lamiids</taxon>
        <taxon>Lamiales</taxon>
        <taxon>Oleaceae</taxon>
        <taxon>Oleeae</taxon>
        <taxon>Olea</taxon>
    </lineage>
</organism>
<sequence>MNAVRNEGVFFAVGEVKDDDLQYPSSDDLQCPSSDELLLACSLDEEVAYCFLEFLANLDTRNPQFEFKTDPNWKTKFNLKTKISRNVANKMRHYAKELLFGTLEEQFGLLRRYVVEEWFDTKLEPIQLNSSVAVNDRGKMVSSRGCGLSLIEIPNAQEPMRFIPTPMVARDTGRSGPTTSALANWL</sequence>
<reference evidence="2 3" key="1">
    <citation type="submission" date="2019-12" db="EMBL/GenBank/DDBJ databases">
        <authorList>
            <person name="Alioto T."/>
            <person name="Alioto T."/>
            <person name="Gomez Garrido J."/>
        </authorList>
    </citation>
    <scope>NUCLEOTIDE SEQUENCE [LARGE SCALE GENOMIC DNA]</scope>
</reference>
<proteinExistence type="predicted"/>
<dbReference type="Proteomes" id="UP000594638">
    <property type="component" value="Unassembled WGS sequence"/>
</dbReference>
<comment type="caution">
    <text evidence="2">The sequence shown here is derived from an EMBL/GenBank/DDBJ whole genome shotgun (WGS) entry which is preliminary data.</text>
</comment>
<accession>A0A8S0TDL0</accession>
<evidence type="ECO:0000256" key="1">
    <source>
        <dbReference type="SAM" id="MobiDB-lite"/>
    </source>
</evidence>
<name>A0A8S0TDL0_OLEEU</name>
<keyword evidence="3" id="KW-1185">Reference proteome</keyword>
<dbReference type="EMBL" id="CACTIH010005934">
    <property type="protein sequence ID" value="CAA3003200.1"/>
    <property type="molecule type" value="Genomic_DNA"/>
</dbReference>